<feature type="signal peptide" evidence="2">
    <location>
        <begin position="1"/>
        <end position="26"/>
    </location>
</feature>
<reference evidence="3" key="1">
    <citation type="submission" date="2023-03" db="EMBL/GenBank/DDBJ databases">
        <title>Andean soil-derived lignocellulolytic bacterial consortium as a source of novel taxa and putative plastic-active enzymes.</title>
        <authorList>
            <person name="Diaz-Garcia L."/>
            <person name="Chuvochina M."/>
            <person name="Feuerriegel G."/>
            <person name="Bunk B."/>
            <person name="Sproer C."/>
            <person name="Streit W.R."/>
            <person name="Rodriguez L.M."/>
            <person name="Overmann J."/>
            <person name="Jimenez D.J."/>
        </authorList>
    </citation>
    <scope>NUCLEOTIDE SEQUENCE</scope>
    <source>
        <strain evidence="3">MAG 26</strain>
    </source>
</reference>
<sequence length="132" mass="13425">MKSSKLSNAIAGLAAFGLVSATSISAATPMRSADALPVASPGVGSVPYTSGAQNAWHCAQVSDEALRLNKKSVQVDEAGRVVLNGKGSPYTCKGGAGSYQAGPFPWTFVFLLVGGTGTFFAVRAIVRNDSTG</sequence>
<proteinExistence type="predicted"/>
<dbReference type="Proteomes" id="UP001218362">
    <property type="component" value="Chromosome"/>
</dbReference>
<evidence type="ECO:0000313" key="3">
    <source>
        <dbReference type="EMBL" id="WEK45333.1"/>
    </source>
</evidence>
<feature type="transmembrane region" description="Helical" evidence="1">
    <location>
        <begin position="104"/>
        <end position="126"/>
    </location>
</feature>
<gene>
    <name evidence="3" type="ORF">P0Y56_09820</name>
</gene>
<keyword evidence="1" id="KW-0812">Transmembrane</keyword>
<protein>
    <submittedName>
        <fullName evidence="3">Uncharacterized protein</fullName>
    </submittedName>
</protein>
<evidence type="ECO:0000313" key="4">
    <source>
        <dbReference type="Proteomes" id="UP001218362"/>
    </source>
</evidence>
<evidence type="ECO:0000256" key="1">
    <source>
        <dbReference type="SAM" id="Phobius"/>
    </source>
</evidence>
<keyword evidence="1" id="KW-1133">Transmembrane helix</keyword>
<keyword evidence="2" id="KW-0732">Signal</keyword>
<name>A0AAJ5X4D4_9SPHN</name>
<organism evidence="3 4">
    <name type="scientific">Candidatus Andeanibacterium colombiense</name>
    <dbReference type="NCBI Taxonomy" id="3121345"/>
    <lineage>
        <taxon>Bacteria</taxon>
        <taxon>Pseudomonadati</taxon>
        <taxon>Pseudomonadota</taxon>
        <taxon>Alphaproteobacteria</taxon>
        <taxon>Sphingomonadales</taxon>
        <taxon>Sphingomonadaceae</taxon>
        <taxon>Candidatus Andeanibacterium</taxon>
    </lineage>
</organism>
<evidence type="ECO:0000256" key="2">
    <source>
        <dbReference type="SAM" id="SignalP"/>
    </source>
</evidence>
<dbReference type="AlphaFoldDB" id="A0AAJ5X4D4"/>
<dbReference type="EMBL" id="CP119316">
    <property type="protein sequence ID" value="WEK45333.1"/>
    <property type="molecule type" value="Genomic_DNA"/>
</dbReference>
<accession>A0AAJ5X4D4</accession>
<feature type="chain" id="PRO_5042605707" evidence="2">
    <location>
        <begin position="27"/>
        <end position="132"/>
    </location>
</feature>
<dbReference type="KEGG" id="acob:P0Y56_09820"/>
<keyword evidence="1" id="KW-0472">Membrane</keyword>